<keyword evidence="4" id="KW-0597">Phosphoprotein</keyword>
<dbReference type="STRING" id="35722.A0A0B7NA09"/>
<dbReference type="GO" id="GO:0003779">
    <property type="term" value="F:actin binding"/>
    <property type="evidence" value="ECO:0007669"/>
    <property type="project" value="UniProtKB-KW"/>
</dbReference>
<dbReference type="PANTHER" id="PTHR23331:SF1">
    <property type="entry name" value="WASH COMPLEX SUBUNIT 1"/>
    <property type="match status" value="1"/>
</dbReference>
<dbReference type="InterPro" id="IPR033927">
    <property type="entry name" value="WASPfam_EVH1"/>
</dbReference>
<dbReference type="OrthoDB" id="8963340at2759"/>
<keyword evidence="3" id="KW-0963">Cytoplasm</keyword>
<feature type="compositionally biased region" description="Pro residues" evidence="9">
    <location>
        <begin position="481"/>
        <end position="502"/>
    </location>
</feature>
<evidence type="ECO:0000259" key="11">
    <source>
        <dbReference type="PROSITE" id="PS50229"/>
    </source>
</evidence>
<evidence type="ECO:0000256" key="9">
    <source>
        <dbReference type="SAM" id="MobiDB-lite"/>
    </source>
</evidence>
<feature type="compositionally biased region" description="Pro residues" evidence="9">
    <location>
        <begin position="304"/>
        <end position="318"/>
    </location>
</feature>
<evidence type="ECO:0000256" key="7">
    <source>
        <dbReference type="ARBA" id="ARBA00023212"/>
    </source>
</evidence>
<feature type="compositionally biased region" description="Polar residues" evidence="9">
    <location>
        <begin position="434"/>
        <end position="452"/>
    </location>
</feature>
<evidence type="ECO:0000256" key="8">
    <source>
        <dbReference type="ARBA" id="ARBA00023242"/>
    </source>
</evidence>
<feature type="compositionally biased region" description="Low complexity" evidence="9">
    <location>
        <begin position="628"/>
        <end position="645"/>
    </location>
</feature>
<evidence type="ECO:0000259" key="12">
    <source>
        <dbReference type="PROSITE" id="PS51082"/>
    </source>
</evidence>
<evidence type="ECO:0000313" key="14">
    <source>
        <dbReference type="Proteomes" id="UP000054107"/>
    </source>
</evidence>
<dbReference type="InterPro" id="IPR000095">
    <property type="entry name" value="CRIB_dom"/>
</dbReference>
<evidence type="ECO:0000256" key="4">
    <source>
        <dbReference type="ARBA" id="ARBA00022553"/>
    </source>
</evidence>
<dbReference type="PROSITE" id="PS50229">
    <property type="entry name" value="WH1"/>
    <property type="match status" value="1"/>
</dbReference>
<feature type="compositionally biased region" description="Low complexity" evidence="9">
    <location>
        <begin position="582"/>
        <end position="593"/>
    </location>
</feature>
<sequence>MPSLALSSAEDKNKVRRALPTAKIYAATVARLYVAYPNPNKWAYSNIWGAVTFLKDKKTHSLYIRIIDLIHHKGVIWEQELYDGFEFTKHTPFFYSFAADEYMAGLSFSDLDDANVFYTKISTRESISKVSSKSKNKKKKDTNGKKPKGKLDKSQIGLPSEFRHLGHIGYTPDKGFSVQNTDPEWNGLFDQLKNLGISPEEIHENEDFIKEFVNERGGPPPPPPRPSGSMGSKARVPPPPPSRRHAPPPPPVGGRRPPPPPPPSRRAAPPPPPARFNNQAPSSIRQQTENNHKQSLYGSTPISTSPPPPPPPPPPPVRPQQHHASPSRTVPLPPISPVATVDEAPPVIKSNNPYKMAHQEQPVYSSASPQQIAPPPAPAPAPPLFPNAKEDEVVRASAAAPTPPPPAPPPPPPPPPHPQPQPQSQPQMPLLTPSHQLQPNQETEEASQYSSNYEEEDDFYDAPEAPAPPPLPSMPHRSVPAAPPLPPMPSRRSVAPPPPPLPNRDRRGPPPPPIGQRPNARTTVPPPVPPPIPPMMESNNNGAPPPPPPPPPPPMGISPPPPPPPPPMGGPPPAAPPPPPVSSSGGTPLPTSIEPRSALLDAIRGAGGVSSLRSTPVEARKDRSNPLSGSAGSSASAGGNTAAGGDLATSLLAALNDRKKAIQSDNDSDSDDGSEWDE</sequence>
<evidence type="ECO:0000256" key="1">
    <source>
        <dbReference type="ARBA" id="ARBA00004123"/>
    </source>
</evidence>
<evidence type="ECO:0000256" key="6">
    <source>
        <dbReference type="ARBA" id="ARBA00023203"/>
    </source>
</evidence>
<feature type="compositionally biased region" description="Pro residues" evidence="9">
    <location>
        <begin position="236"/>
        <end position="274"/>
    </location>
</feature>
<evidence type="ECO:0000256" key="3">
    <source>
        <dbReference type="ARBA" id="ARBA00022490"/>
    </source>
</evidence>
<dbReference type="GO" id="GO:0034314">
    <property type="term" value="P:Arp2/3 complex-mediated actin nucleation"/>
    <property type="evidence" value="ECO:0007669"/>
    <property type="project" value="InterPro"/>
</dbReference>
<dbReference type="GO" id="GO:0043014">
    <property type="term" value="F:alpha-tubulin binding"/>
    <property type="evidence" value="ECO:0007669"/>
    <property type="project" value="InterPro"/>
</dbReference>
<dbReference type="Gene3D" id="2.30.29.30">
    <property type="entry name" value="Pleckstrin-homology domain (PH domain)/Phosphotyrosine-binding domain (PTB)"/>
    <property type="match status" value="1"/>
</dbReference>
<dbReference type="Pfam" id="PF00786">
    <property type="entry name" value="PBD"/>
    <property type="match status" value="1"/>
</dbReference>
<dbReference type="SUPFAM" id="SSF47912">
    <property type="entry name" value="Wiscott-Aldrich syndrome protein, WASP, C-terminal domain"/>
    <property type="match status" value="1"/>
</dbReference>
<dbReference type="PANTHER" id="PTHR23331">
    <property type="entry name" value="CXYORF1"/>
    <property type="match status" value="1"/>
</dbReference>
<keyword evidence="8" id="KW-0539">Nucleus</keyword>
<dbReference type="GO" id="GO:0071203">
    <property type="term" value="C:WASH complex"/>
    <property type="evidence" value="ECO:0007669"/>
    <property type="project" value="InterPro"/>
</dbReference>
<feature type="region of interest" description="Disordered" evidence="9">
    <location>
        <begin position="129"/>
        <end position="158"/>
    </location>
</feature>
<accession>A0A0B7NA09</accession>
<keyword evidence="14" id="KW-1185">Reference proteome</keyword>
<dbReference type="AlphaFoldDB" id="A0A0B7NA09"/>
<feature type="compositionally biased region" description="Low complexity" evidence="9">
    <location>
        <begin position="424"/>
        <end position="433"/>
    </location>
</feature>
<evidence type="ECO:0000256" key="5">
    <source>
        <dbReference type="ARBA" id="ARBA00022737"/>
    </source>
</evidence>
<dbReference type="EMBL" id="LN726961">
    <property type="protein sequence ID" value="CEP11809.1"/>
    <property type="molecule type" value="Genomic_DNA"/>
</dbReference>
<organism evidence="13 14">
    <name type="scientific">Parasitella parasitica</name>
    <dbReference type="NCBI Taxonomy" id="35722"/>
    <lineage>
        <taxon>Eukaryota</taxon>
        <taxon>Fungi</taxon>
        <taxon>Fungi incertae sedis</taxon>
        <taxon>Mucoromycota</taxon>
        <taxon>Mucoromycotina</taxon>
        <taxon>Mucoromycetes</taxon>
        <taxon>Mucorales</taxon>
        <taxon>Mucorineae</taxon>
        <taxon>Mucoraceae</taxon>
        <taxon>Parasitella</taxon>
    </lineage>
</organism>
<dbReference type="Proteomes" id="UP000054107">
    <property type="component" value="Unassembled WGS sequence"/>
</dbReference>
<feature type="compositionally biased region" description="Pro residues" evidence="9">
    <location>
        <begin position="543"/>
        <end position="581"/>
    </location>
</feature>
<dbReference type="InterPro" id="IPR003124">
    <property type="entry name" value="WH2_dom"/>
</dbReference>
<dbReference type="GO" id="GO:0032456">
    <property type="term" value="P:endocytic recycling"/>
    <property type="evidence" value="ECO:0007669"/>
    <property type="project" value="TreeGrafter"/>
</dbReference>
<dbReference type="CDD" id="cd01205">
    <property type="entry name" value="EVH1_WASP-like"/>
    <property type="match status" value="1"/>
</dbReference>
<feature type="compositionally biased region" description="Acidic residues" evidence="9">
    <location>
        <begin position="666"/>
        <end position="678"/>
    </location>
</feature>
<dbReference type="GO" id="GO:0042147">
    <property type="term" value="P:retrograde transport, endosome to Golgi"/>
    <property type="evidence" value="ECO:0007669"/>
    <property type="project" value="TreeGrafter"/>
</dbReference>
<dbReference type="InterPro" id="IPR000697">
    <property type="entry name" value="WH1/EVH1_dom"/>
</dbReference>
<protein>
    <recommendedName>
        <fullName evidence="15">WH1 domain-containing protein</fullName>
    </recommendedName>
</protein>
<feature type="domain" description="CRIB" evidence="10">
    <location>
        <begin position="156"/>
        <end position="169"/>
    </location>
</feature>
<dbReference type="GO" id="GO:0055037">
    <property type="term" value="C:recycling endosome"/>
    <property type="evidence" value="ECO:0007669"/>
    <property type="project" value="TreeGrafter"/>
</dbReference>
<evidence type="ECO:0000259" key="10">
    <source>
        <dbReference type="PROSITE" id="PS50108"/>
    </source>
</evidence>
<feature type="region of interest" description="Disordered" evidence="9">
    <location>
        <begin position="659"/>
        <end position="678"/>
    </location>
</feature>
<dbReference type="PROSITE" id="PS51082">
    <property type="entry name" value="WH2"/>
    <property type="match status" value="1"/>
</dbReference>
<dbReference type="GO" id="GO:0005769">
    <property type="term" value="C:early endosome"/>
    <property type="evidence" value="ECO:0007669"/>
    <property type="project" value="InterPro"/>
</dbReference>
<feature type="compositionally biased region" description="Pro residues" evidence="9">
    <location>
        <begin position="372"/>
        <end position="385"/>
    </location>
</feature>
<feature type="compositionally biased region" description="Polar residues" evidence="9">
    <location>
        <begin position="276"/>
        <end position="303"/>
    </location>
</feature>
<dbReference type="SUPFAM" id="SSF50729">
    <property type="entry name" value="PH domain-like"/>
    <property type="match status" value="1"/>
</dbReference>
<feature type="compositionally biased region" description="Basic and acidic residues" evidence="9">
    <location>
        <begin position="141"/>
        <end position="153"/>
    </location>
</feature>
<feature type="compositionally biased region" description="Pro residues" evidence="9">
    <location>
        <begin position="401"/>
        <end position="423"/>
    </location>
</feature>
<dbReference type="InterPro" id="IPR011026">
    <property type="entry name" value="WAS_C"/>
</dbReference>
<dbReference type="GO" id="GO:0005634">
    <property type="term" value="C:nucleus"/>
    <property type="evidence" value="ECO:0007669"/>
    <property type="project" value="UniProtKB-SubCell"/>
</dbReference>
<dbReference type="PROSITE" id="PS50108">
    <property type="entry name" value="CRIB"/>
    <property type="match status" value="1"/>
</dbReference>
<dbReference type="Pfam" id="PF00568">
    <property type="entry name" value="WH1"/>
    <property type="match status" value="1"/>
</dbReference>
<reference evidence="13 14" key="1">
    <citation type="submission" date="2014-09" db="EMBL/GenBank/DDBJ databases">
        <authorList>
            <person name="Ellenberger Sabrina"/>
        </authorList>
    </citation>
    <scope>NUCLEOTIDE SEQUENCE [LARGE SCALE GENOMIC DNA]</scope>
    <source>
        <strain evidence="13 14">CBS 412.66</strain>
    </source>
</reference>
<dbReference type="GO" id="GO:0006887">
    <property type="term" value="P:exocytosis"/>
    <property type="evidence" value="ECO:0007669"/>
    <property type="project" value="TreeGrafter"/>
</dbReference>
<feature type="region of interest" description="Disordered" evidence="9">
    <location>
        <begin position="212"/>
        <end position="645"/>
    </location>
</feature>
<feature type="domain" description="WH2" evidence="12">
    <location>
        <begin position="595"/>
        <end position="615"/>
    </location>
</feature>
<dbReference type="GO" id="GO:0043015">
    <property type="term" value="F:gamma-tubulin binding"/>
    <property type="evidence" value="ECO:0007669"/>
    <property type="project" value="TreeGrafter"/>
</dbReference>
<evidence type="ECO:0008006" key="15">
    <source>
        <dbReference type="Google" id="ProtNLM"/>
    </source>
</evidence>
<feature type="domain" description="WH1" evidence="11">
    <location>
        <begin position="17"/>
        <end position="128"/>
    </location>
</feature>
<keyword evidence="5" id="KW-0677">Repeat</keyword>
<name>A0A0B7NA09_9FUNG</name>
<comment type="subcellular location">
    <subcellularLocation>
        <location evidence="2">Cytoplasm</location>
        <location evidence="2">Cytoskeleton</location>
    </subcellularLocation>
    <subcellularLocation>
        <location evidence="1">Nucleus</location>
    </subcellularLocation>
</comment>
<keyword evidence="6" id="KW-0009">Actin-binding</keyword>
<dbReference type="InterPro" id="IPR028290">
    <property type="entry name" value="WASH1"/>
</dbReference>
<dbReference type="CDD" id="cd00132">
    <property type="entry name" value="CRIB"/>
    <property type="match status" value="1"/>
</dbReference>
<feature type="compositionally biased region" description="Polar residues" evidence="9">
    <location>
        <begin position="362"/>
        <end position="371"/>
    </location>
</feature>
<evidence type="ECO:0000313" key="13">
    <source>
        <dbReference type="EMBL" id="CEP11809.1"/>
    </source>
</evidence>
<keyword evidence="7" id="KW-0206">Cytoskeleton</keyword>
<dbReference type="SMART" id="SM00461">
    <property type="entry name" value="WH1"/>
    <property type="match status" value="1"/>
</dbReference>
<evidence type="ECO:0000256" key="2">
    <source>
        <dbReference type="ARBA" id="ARBA00004245"/>
    </source>
</evidence>
<proteinExistence type="predicted"/>
<dbReference type="Gene3D" id="3.90.810.10">
    <property type="entry name" value="CRIB domain"/>
    <property type="match status" value="1"/>
</dbReference>
<feature type="compositionally biased region" description="Pro residues" evidence="9">
    <location>
        <begin position="524"/>
        <end position="534"/>
    </location>
</feature>
<dbReference type="InterPro" id="IPR011993">
    <property type="entry name" value="PH-like_dom_sf"/>
</dbReference>
<dbReference type="GO" id="GO:0005856">
    <property type="term" value="C:cytoskeleton"/>
    <property type="evidence" value="ECO:0007669"/>
    <property type="project" value="UniProtKB-SubCell"/>
</dbReference>
<dbReference type="GO" id="GO:0005829">
    <property type="term" value="C:cytosol"/>
    <property type="evidence" value="ECO:0007669"/>
    <property type="project" value="GOC"/>
</dbReference>
<gene>
    <name evidence="13" type="primary">PARPA_05698.1 scaffold 19499</name>
</gene>
<dbReference type="InterPro" id="IPR036936">
    <property type="entry name" value="CRIB_dom_sf"/>
</dbReference>